<name>A0A942E340_9HYPH</name>
<gene>
    <name evidence="1" type="ORF">KEU06_03230</name>
</gene>
<dbReference type="Proteomes" id="UP000680348">
    <property type="component" value="Unassembled WGS sequence"/>
</dbReference>
<evidence type="ECO:0000313" key="2">
    <source>
        <dbReference type="Proteomes" id="UP000680348"/>
    </source>
</evidence>
<protein>
    <submittedName>
        <fullName evidence="1">Uncharacterized protein</fullName>
    </submittedName>
</protein>
<accession>A0A942E340</accession>
<sequence>MASSASTGWRSAWPAARAAGWSRAELLWERLQDRANHSLSAGDRTRAVRGFRWGWWLAFLAFSRIDPRYATSLANMAAADRITGAEARARRRYEKALQLWAEVPAQADTVEIAPRARSSLFHLRMEARHMQTYEATRRLRLAAFASEAAETLTALSCDRQPPHRHHARWAGERPPVFDGSRRLLAACLLIAAPAKDPS</sequence>
<evidence type="ECO:0000313" key="1">
    <source>
        <dbReference type="EMBL" id="MBS3647637.1"/>
    </source>
</evidence>
<dbReference type="RefSeq" id="WP_188253151.1">
    <property type="nucleotide sequence ID" value="NZ_JABVCF010000001.1"/>
</dbReference>
<dbReference type="AlphaFoldDB" id="A0A942E340"/>
<dbReference type="EMBL" id="JAGWCR010000001">
    <property type="protein sequence ID" value="MBS3647637.1"/>
    <property type="molecule type" value="Genomic_DNA"/>
</dbReference>
<organism evidence="1 2">
    <name type="scientific">Pseudaminobacter soli</name>
    <name type="common">ex Zhang et al. 2022</name>
    <dbReference type="NCBI Taxonomy" id="2831468"/>
    <lineage>
        <taxon>Bacteria</taxon>
        <taxon>Pseudomonadati</taxon>
        <taxon>Pseudomonadota</taxon>
        <taxon>Alphaproteobacteria</taxon>
        <taxon>Hyphomicrobiales</taxon>
        <taxon>Phyllobacteriaceae</taxon>
        <taxon>Pseudaminobacter</taxon>
    </lineage>
</organism>
<reference evidence="1" key="1">
    <citation type="submission" date="2021-04" db="EMBL/GenBank/DDBJ databases">
        <title>Pseudaminobacter soli sp. nov., isolated from paddy soil contaminated by heavy metals.</title>
        <authorList>
            <person name="Zhang K."/>
        </authorList>
    </citation>
    <scope>NUCLEOTIDE SEQUENCE</scope>
    <source>
        <strain evidence="1">19-2017</strain>
    </source>
</reference>
<keyword evidence="2" id="KW-1185">Reference proteome</keyword>
<comment type="caution">
    <text evidence="1">The sequence shown here is derived from an EMBL/GenBank/DDBJ whole genome shotgun (WGS) entry which is preliminary data.</text>
</comment>
<proteinExistence type="predicted"/>